<dbReference type="Proteomes" id="UP001168821">
    <property type="component" value="Unassembled WGS sequence"/>
</dbReference>
<comment type="caution">
    <text evidence="1">The sequence shown here is derived from an EMBL/GenBank/DDBJ whole genome shotgun (WGS) entry which is preliminary data.</text>
</comment>
<accession>A0AA38M059</accession>
<sequence>MRCVGHHEAHLLFNVPLQLCNLVMYCQDRIDADDRVAILVKRSIHLLFNIFTSSAEYRGRGLSQCMTDKGAVSVIAAQKPPLKKAILFPIWFPFQLFCAELSTSGTLHGIARSIPRITMSWVSTLMSEGWSSAVQLFGPQRPTHLAVTGTMDGLISPY</sequence>
<proteinExistence type="predicted"/>
<reference evidence="1" key="1">
    <citation type="journal article" date="2023" name="G3 (Bethesda)">
        <title>Whole genome assemblies of Zophobas morio and Tenebrio molitor.</title>
        <authorList>
            <person name="Kaur S."/>
            <person name="Stinson S.A."/>
            <person name="diCenzo G.C."/>
        </authorList>
    </citation>
    <scope>NUCLEOTIDE SEQUENCE</scope>
    <source>
        <strain evidence="1">QUZm001</strain>
    </source>
</reference>
<evidence type="ECO:0000313" key="2">
    <source>
        <dbReference type="Proteomes" id="UP001168821"/>
    </source>
</evidence>
<keyword evidence="2" id="KW-1185">Reference proteome</keyword>
<dbReference type="AlphaFoldDB" id="A0AA38M059"/>
<dbReference type="EMBL" id="JALNTZ010000710">
    <property type="protein sequence ID" value="KAJ3632080.1"/>
    <property type="molecule type" value="Genomic_DNA"/>
</dbReference>
<name>A0AA38M059_9CUCU</name>
<gene>
    <name evidence="1" type="ORF">Zmor_024808</name>
</gene>
<organism evidence="1 2">
    <name type="scientific">Zophobas morio</name>
    <dbReference type="NCBI Taxonomy" id="2755281"/>
    <lineage>
        <taxon>Eukaryota</taxon>
        <taxon>Metazoa</taxon>
        <taxon>Ecdysozoa</taxon>
        <taxon>Arthropoda</taxon>
        <taxon>Hexapoda</taxon>
        <taxon>Insecta</taxon>
        <taxon>Pterygota</taxon>
        <taxon>Neoptera</taxon>
        <taxon>Endopterygota</taxon>
        <taxon>Coleoptera</taxon>
        <taxon>Polyphaga</taxon>
        <taxon>Cucujiformia</taxon>
        <taxon>Tenebrionidae</taxon>
        <taxon>Zophobas</taxon>
    </lineage>
</organism>
<evidence type="ECO:0000313" key="1">
    <source>
        <dbReference type="EMBL" id="KAJ3632080.1"/>
    </source>
</evidence>
<protein>
    <submittedName>
        <fullName evidence="1">Uncharacterized protein</fullName>
    </submittedName>
</protein>